<reference evidence="1 2" key="1">
    <citation type="journal article" date="2019" name="Sci. Rep.">
        <title>Orb-weaving spider Araneus ventricosus genome elucidates the spidroin gene catalogue.</title>
        <authorList>
            <person name="Kono N."/>
            <person name="Nakamura H."/>
            <person name="Ohtoshi R."/>
            <person name="Moran D.A.P."/>
            <person name="Shinohara A."/>
            <person name="Yoshida Y."/>
            <person name="Fujiwara M."/>
            <person name="Mori M."/>
            <person name="Tomita M."/>
            <person name="Arakawa K."/>
        </authorList>
    </citation>
    <scope>NUCLEOTIDE SEQUENCE [LARGE SCALE GENOMIC DNA]</scope>
</reference>
<keyword evidence="2" id="KW-1185">Reference proteome</keyword>
<evidence type="ECO:0000313" key="1">
    <source>
        <dbReference type="EMBL" id="GBN18275.1"/>
    </source>
</evidence>
<dbReference type="GO" id="GO:0003676">
    <property type="term" value="F:nucleic acid binding"/>
    <property type="evidence" value="ECO:0007669"/>
    <property type="project" value="InterPro"/>
</dbReference>
<dbReference type="InterPro" id="IPR036397">
    <property type="entry name" value="RNaseH_sf"/>
</dbReference>
<dbReference type="EMBL" id="BGPR01006357">
    <property type="protein sequence ID" value="GBN18275.1"/>
    <property type="molecule type" value="Genomic_DNA"/>
</dbReference>
<comment type="caution">
    <text evidence="1">The sequence shown here is derived from an EMBL/GenBank/DDBJ whole genome shotgun (WGS) entry which is preliminary data.</text>
</comment>
<organism evidence="1 2">
    <name type="scientific">Araneus ventricosus</name>
    <name type="common">Orbweaver spider</name>
    <name type="synonym">Epeira ventricosa</name>
    <dbReference type="NCBI Taxonomy" id="182803"/>
    <lineage>
        <taxon>Eukaryota</taxon>
        <taxon>Metazoa</taxon>
        <taxon>Ecdysozoa</taxon>
        <taxon>Arthropoda</taxon>
        <taxon>Chelicerata</taxon>
        <taxon>Arachnida</taxon>
        <taxon>Araneae</taxon>
        <taxon>Araneomorphae</taxon>
        <taxon>Entelegynae</taxon>
        <taxon>Araneoidea</taxon>
        <taxon>Araneidae</taxon>
        <taxon>Araneus</taxon>
    </lineage>
</organism>
<name>A0A4Y2LTY0_ARAVE</name>
<accession>A0A4Y2LTY0</accession>
<gene>
    <name evidence="1" type="ORF">AVEN_35910_1</name>
</gene>
<dbReference type="PANTHER" id="PTHR47326:SF1">
    <property type="entry name" value="HTH PSQ-TYPE DOMAIN-CONTAINING PROTEIN"/>
    <property type="match status" value="1"/>
</dbReference>
<sequence>MDRTWRTCGLASSLTRHQPTGLFFWGHRKSLVYETSVGSAEDLVARIVVAADKINTAPGIFERVRQSFLRRCELCNDTRGRHFQHLLWVFL</sequence>
<evidence type="ECO:0000313" key="2">
    <source>
        <dbReference type="Proteomes" id="UP000499080"/>
    </source>
</evidence>
<proteinExistence type="predicted"/>
<dbReference type="OrthoDB" id="6766291at2759"/>
<dbReference type="PANTHER" id="PTHR47326">
    <property type="entry name" value="TRANSPOSABLE ELEMENT TC3 TRANSPOSASE-LIKE PROTEIN"/>
    <property type="match status" value="1"/>
</dbReference>
<dbReference type="AlphaFoldDB" id="A0A4Y2LTY0"/>
<protein>
    <submittedName>
        <fullName evidence="1">Uncharacterized protein</fullName>
    </submittedName>
</protein>
<dbReference type="Proteomes" id="UP000499080">
    <property type="component" value="Unassembled WGS sequence"/>
</dbReference>
<dbReference type="Gene3D" id="3.30.420.10">
    <property type="entry name" value="Ribonuclease H-like superfamily/Ribonuclease H"/>
    <property type="match status" value="1"/>
</dbReference>